<evidence type="ECO:0000313" key="2">
    <source>
        <dbReference type="Proteomes" id="UP000292082"/>
    </source>
</evidence>
<protein>
    <submittedName>
        <fullName evidence="1">Uncharacterized protein</fullName>
    </submittedName>
</protein>
<sequence>MADRPSSWCPGVMPYAMPGSFCVSSAWNRPRMSSSPLMSTDTPTPNVQPCWTSMQQPTTRPSLVQDSDFVDVFITVISVILVLPTSTRTSYHAANHGWHKV</sequence>
<dbReference type="Proteomes" id="UP000292082">
    <property type="component" value="Unassembled WGS sequence"/>
</dbReference>
<proteinExistence type="predicted"/>
<accession>A0A4Q9NQN1</accession>
<reference evidence="1 2" key="1">
    <citation type="submission" date="2019-01" db="EMBL/GenBank/DDBJ databases">
        <title>Draft genome sequences of three monokaryotic isolates of the white-rot basidiomycete fungus Dichomitus squalens.</title>
        <authorList>
            <consortium name="DOE Joint Genome Institute"/>
            <person name="Lopez S.C."/>
            <person name="Andreopoulos B."/>
            <person name="Pangilinan J."/>
            <person name="Lipzen A."/>
            <person name="Riley R."/>
            <person name="Ahrendt S."/>
            <person name="Ng V."/>
            <person name="Barry K."/>
            <person name="Daum C."/>
            <person name="Grigoriev I.V."/>
            <person name="Hilden K.S."/>
            <person name="Makela M.R."/>
            <person name="de Vries R.P."/>
        </authorList>
    </citation>
    <scope>NUCLEOTIDE SEQUENCE [LARGE SCALE GENOMIC DNA]</scope>
    <source>
        <strain evidence="1 2">CBS 464.89</strain>
    </source>
</reference>
<gene>
    <name evidence="1" type="ORF">BD310DRAFT_930853</name>
</gene>
<organism evidence="1 2">
    <name type="scientific">Dichomitus squalens</name>
    <dbReference type="NCBI Taxonomy" id="114155"/>
    <lineage>
        <taxon>Eukaryota</taxon>
        <taxon>Fungi</taxon>
        <taxon>Dikarya</taxon>
        <taxon>Basidiomycota</taxon>
        <taxon>Agaricomycotina</taxon>
        <taxon>Agaricomycetes</taxon>
        <taxon>Polyporales</taxon>
        <taxon>Polyporaceae</taxon>
        <taxon>Dichomitus</taxon>
    </lineage>
</organism>
<name>A0A4Q9NQN1_9APHY</name>
<dbReference type="EMBL" id="ML145147">
    <property type="protein sequence ID" value="TBU56683.1"/>
    <property type="molecule type" value="Genomic_DNA"/>
</dbReference>
<keyword evidence="2" id="KW-1185">Reference proteome</keyword>
<evidence type="ECO:0000313" key="1">
    <source>
        <dbReference type="EMBL" id="TBU56683.1"/>
    </source>
</evidence>
<dbReference type="AlphaFoldDB" id="A0A4Q9NQN1"/>